<keyword evidence="4" id="KW-1185">Reference proteome</keyword>
<dbReference type="PANTHER" id="PTHR44743:SF12">
    <property type="entry name" value="J DOMAIN-CONTAINING PROTEIN"/>
    <property type="match status" value="1"/>
</dbReference>
<evidence type="ECO:0000313" key="4">
    <source>
        <dbReference type="Proteomes" id="UP000289738"/>
    </source>
</evidence>
<dbReference type="Gramene" id="arahy.Tifrunner.gnm2.ann2.Ah16g088400.1">
    <property type="protein sequence ID" value="arahy.Tifrunner.gnm2.ann2.Ah16g088400.1-CDS"/>
    <property type="gene ID" value="arahy.Tifrunner.gnm2.ann2.Ah16g088400"/>
</dbReference>
<dbReference type="PROSITE" id="PS00636">
    <property type="entry name" value="DNAJ_1"/>
    <property type="match status" value="1"/>
</dbReference>
<dbReference type="SMR" id="A0A444YIM6"/>
<dbReference type="PROSITE" id="PS50076">
    <property type="entry name" value="DNAJ_2"/>
    <property type="match status" value="1"/>
</dbReference>
<feature type="domain" description="J" evidence="2">
    <location>
        <begin position="12"/>
        <end position="81"/>
    </location>
</feature>
<accession>A0A444YIM6</accession>
<dbReference type="Proteomes" id="UP000289738">
    <property type="component" value="Chromosome B06"/>
</dbReference>
<protein>
    <recommendedName>
        <fullName evidence="2">J domain-containing protein</fullName>
    </recommendedName>
</protein>
<dbReference type="STRING" id="3818.A0A444YIM6"/>
<organism evidence="3 4">
    <name type="scientific">Arachis hypogaea</name>
    <name type="common">Peanut</name>
    <dbReference type="NCBI Taxonomy" id="3818"/>
    <lineage>
        <taxon>Eukaryota</taxon>
        <taxon>Viridiplantae</taxon>
        <taxon>Streptophyta</taxon>
        <taxon>Embryophyta</taxon>
        <taxon>Tracheophyta</taxon>
        <taxon>Spermatophyta</taxon>
        <taxon>Magnoliopsida</taxon>
        <taxon>eudicotyledons</taxon>
        <taxon>Gunneridae</taxon>
        <taxon>Pentapetalae</taxon>
        <taxon>rosids</taxon>
        <taxon>fabids</taxon>
        <taxon>Fabales</taxon>
        <taxon>Fabaceae</taxon>
        <taxon>Papilionoideae</taxon>
        <taxon>50 kb inversion clade</taxon>
        <taxon>dalbergioids sensu lato</taxon>
        <taxon>Dalbergieae</taxon>
        <taxon>Pterocarpus clade</taxon>
        <taxon>Arachis</taxon>
    </lineage>
</organism>
<sequence>MSSVVESKSDGCYYSVLGVRKHSTDHEIRCAYRKMALKWHPDRWIKEPKLAVEAKKQFQHIQEAYSVLSNKGKRMIYDAGMFGFIGEDDDEGFVDFMQEMVLTMQKVKHQGEKCMMEDFQGMLMDMIAESDEGRGKSGLCWSSSNSPKKKTRIL</sequence>
<comment type="caution">
    <text evidence="3">The sequence shown here is derived from an EMBL/GenBank/DDBJ whole genome shotgun (WGS) entry which is preliminary data.</text>
</comment>
<dbReference type="EMBL" id="SDMP01000016">
    <property type="protein sequence ID" value="RYR01748.1"/>
    <property type="molecule type" value="Genomic_DNA"/>
</dbReference>
<evidence type="ECO:0000313" key="3">
    <source>
        <dbReference type="EMBL" id="RYR01748.1"/>
    </source>
</evidence>
<dbReference type="AlphaFoldDB" id="A0A444YIM6"/>
<dbReference type="SMART" id="SM00271">
    <property type="entry name" value="DnaJ"/>
    <property type="match status" value="1"/>
</dbReference>
<gene>
    <name evidence="3" type="ORF">Ahy_B06g080613</name>
</gene>
<reference evidence="3 4" key="1">
    <citation type="submission" date="2019-01" db="EMBL/GenBank/DDBJ databases">
        <title>Sequencing of cultivated peanut Arachis hypogaea provides insights into genome evolution and oil improvement.</title>
        <authorList>
            <person name="Chen X."/>
        </authorList>
    </citation>
    <scope>NUCLEOTIDE SEQUENCE [LARGE SCALE GENOMIC DNA]</scope>
    <source>
        <strain evidence="4">cv. Fuhuasheng</strain>
        <tissue evidence="3">Leaves</tissue>
    </source>
</reference>
<dbReference type="InterPro" id="IPR001623">
    <property type="entry name" value="DnaJ_domain"/>
</dbReference>
<evidence type="ECO:0000256" key="1">
    <source>
        <dbReference type="SAM" id="MobiDB-lite"/>
    </source>
</evidence>
<dbReference type="Pfam" id="PF00226">
    <property type="entry name" value="DnaJ"/>
    <property type="match status" value="1"/>
</dbReference>
<feature type="region of interest" description="Disordered" evidence="1">
    <location>
        <begin position="135"/>
        <end position="154"/>
    </location>
</feature>
<dbReference type="PRINTS" id="PR00625">
    <property type="entry name" value="JDOMAIN"/>
</dbReference>
<evidence type="ECO:0000259" key="2">
    <source>
        <dbReference type="PROSITE" id="PS50076"/>
    </source>
</evidence>
<dbReference type="Gene3D" id="1.10.287.110">
    <property type="entry name" value="DnaJ domain"/>
    <property type="match status" value="1"/>
</dbReference>
<dbReference type="InterPro" id="IPR018253">
    <property type="entry name" value="DnaJ_domain_CS"/>
</dbReference>
<dbReference type="CDD" id="cd06257">
    <property type="entry name" value="DnaJ"/>
    <property type="match status" value="1"/>
</dbReference>
<dbReference type="SUPFAM" id="SSF46565">
    <property type="entry name" value="Chaperone J-domain"/>
    <property type="match status" value="1"/>
</dbReference>
<dbReference type="InterPro" id="IPR036869">
    <property type="entry name" value="J_dom_sf"/>
</dbReference>
<dbReference type="PANTHER" id="PTHR44743">
    <property type="entry name" value="PUTATIVE, EXPRESSED-RELATED"/>
    <property type="match status" value="1"/>
</dbReference>
<name>A0A444YIM6_ARAHY</name>
<proteinExistence type="predicted"/>